<dbReference type="VEuPathDB" id="FungiDB:PYU1_G013566"/>
<evidence type="ECO:0000313" key="2">
    <source>
        <dbReference type="EnsemblProtists" id="PYU1_T013595"/>
    </source>
</evidence>
<dbReference type="AlphaFoldDB" id="K3X8P6"/>
<reference evidence="2" key="3">
    <citation type="submission" date="2015-02" db="UniProtKB">
        <authorList>
            <consortium name="EnsemblProtists"/>
        </authorList>
    </citation>
    <scope>IDENTIFICATION</scope>
    <source>
        <strain evidence="2">DAOM BR144</strain>
    </source>
</reference>
<name>K3X8P6_GLOUD</name>
<evidence type="ECO:0000313" key="3">
    <source>
        <dbReference type="Proteomes" id="UP000019132"/>
    </source>
</evidence>
<dbReference type="InterPro" id="IPR009755">
    <property type="entry name" value="RMC1_C"/>
</dbReference>
<dbReference type="EMBL" id="GL376597">
    <property type="status" value="NOT_ANNOTATED_CDS"/>
    <property type="molecule type" value="Genomic_DNA"/>
</dbReference>
<evidence type="ECO:0000259" key="1">
    <source>
        <dbReference type="Pfam" id="PF07035"/>
    </source>
</evidence>
<reference evidence="3" key="2">
    <citation type="submission" date="2010-04" db="EMBL/GenBank/DDBJ databases">
        <authorList>
            <person name="Buell R."/>
            <person name="Hamilton J."/>
            <person name="Hostetler J."/>
        </authorList>
    </citation>
    <scope>NUCLEOTIDE SEQUENCE [LARGE SCALE GENOMIC DNA]</scope>
    <source>
        <strain evidence="3">DAOM:BR144</strain>
    </source>
</reference>
<proteinExistence type="predicted"/>
<dbReference type="HOGENOM" id="CLU_1900426_0_0_1"/>
<accession>K3X8P6</accession>
<dbReference type="Pfam" id="PF07035">
    <property type="entry name" value="RMC1_C"/>
    <property type="match status" value="1"/>
</dbReference>
<feature type="domain" description="Mic1" evidence="1">
    <location>
        <begin position="2"/>
        <end position="99"/>
    </location>
</feature>
<dbReference type="Proteomes" id="UP000019132">
    <property type="component" value="Unassembled WGS sequence"/>
</dbReference>
<protein>
    <recommendedName>
        <fullName evidence="1">Mic1 domain-containing protein</fullName>
    </recommendedName>
</protein>
<reference evidence="3" key="1">
    <citation type="journal article" date="2010" name="Genome Biol.">
        <title>Genome sequence of the necrotrophic plant pathogen Pythium ultimum reveals original pathogenicity mechanisms and effector repertoire.</title>
        <authorList>
            <person name="Levesque C.A."/>
            <person name="Brouwer H."/>
            <person name="Cano L."/>
            <person name="Hamilton J.P."/>
            <person name="Holt C."/>
            <person name="Huitema E."/>
            <person name="Raffaele S."/>
            <person name="Robideau G.P."/>
            <person name="Thines M."/>
            <person name="Win J."/>
            <person name="Zerillo M.M."/>
            <person name="Beakes G.W."/>
            <person name="Boore J.L."/>
            <person name="Busam D."/>
            <person name="Dumas B."/>
            <person name="Ferriera S."/>
            <person name="Fuerstenberg S.I."/>
            <person name="Gachon C.M."/>
            <person name="Gaulin E."/>
            <person name="Govers F."/>
            <person name="Grenville-Briggs L."/>
            <person name="Horner N."/>
            <person name="Hostetler J."/>
            <person name="Jiang R.H."/>
            <person name="Johnson J."/>
            <person name="Krajaejun T."/>
            <person name="Lin H."/>
            <person name="Meijer H.J."/>
            <person name="Moore B."/>
            <person name="Morris P."/>
            <person name="Phuntmart V."/>
            <person name="Puiu D."/>
            <person name="Shetty J."/>
            <person name="Stajich J.E."/>
            <person name="Tripathy S."/>
            <person name="Wawra S."/>
            <person name="van West P."/>
            <person name="Whitty B.R."/>
            <person name="Coutinho P.M."/>
            <person name="Henrissat B."/>
            <person name="Martin F."/>
            <person name="Thomas P.D."/>
            <person name="Tyler B.M."/>
            <person name="De Vries R.P."/>
            <person name="Kamoun S."/>
            <person name="Yandell M."/>
            <person name="Tisserat N."/>
            <person name="Buell C.R."/>
        </authorList>
    </citation>
    <scope>NUCLEOTIDE SEQUENCE</scope>
    <source>
        <strain evidence="3">DAOM:BR144</strain>
    </source>
</reference>
<dbReference type="STRING" id="431595.K3X8P6"/>
<dbReference type="InParanoid" id="K3X8P6"/>
<keyword evidence="3" id="KW-1185">Reference proteome</keyword>
<dbReference type="EnsemblProtists" id="PYU1_T013595">
    <property type="protein sequence ID" value="PYU1_T013595"/>
    <property type="gene ID" value="PYU1_G013566"/>
</dbReference>
<dbReference type="eggNOG" id="KOG2377">
    <property type="taxonomic scope" value="Eukaryota"/>
</dbReference>
<sequence>MVPVENLTYVVLARSFLAADQPDKLYQFLHHNISSDSTELADLLMQHGKIHHSLLQLGLDMHFRLGAITPLVLALMDCGEVDRAIAISWRNMRLNSYDASVISATHFYNSMIDSSCATSSKALGISEGVGSRKC</sequence>
<organism evidence="2 3">
    <name type="scientific">Globisporangium ultimum (strain ATCC 200006 / CBS 805.95 / DAOM BR144)</name>
    <name type="common">Pythium ultimum</name>
    <dbReference type="NCBI Taxonomy" id="431595"/>
    <lineage>
        <taxon>Eukaryota</taxon>
        <taxon>Sar</taxon>
        <taxon>Stramenopiles</taxon>
        <taxon>Oomycota</taxon>
        <taxon>Peronosporomycetes</taxon>
        <taxon>Pythiales</taxon>
        <taxon>Pythiaceae</taxon>
        <taxon>Globisporangium</taxon>
    </lineage>
</organism>